<sequence length="114" mass="11852">MKQIVQLLVNALAVVLIANLLPGVAVASLGTAVWVALILSILNLLVKPILIVLTLPITVLTLGLFLLIINAIIISMADALISGFTVNGIGIAILFSLLLSILESVLSAVFGLKD</sequence>
<evidence type="ECO:0000256" key="1">
    <source>
        <dbReference type="SAM" id="Phobius"/>
    </source>
</evidence>
<evidence type="ECO:0000313" key="3">
    <source>
        <dbReference type="Proteomes" id="UP001168642"/>
    </source>
</evidence>
<proteinExistence type="predicted"/>
<keyword evidence="1" id="KW-0812">Transmembrane</keyword>
<dbReference type="InterPro" id="IPR007165">
    <property type="entry name" value="Phage_holin_4_2"/>
</dbReference>
<name>A0ABT8VRU7_9FLAO</name>
<gene>
    <name evidence="2" type="ORF">QVZ41_07490</name>
</gene>
<dbReference type="Pfam" id="PF04020">
    <property type="entry name" value="Phage_holin_4_2"/>
    <property type="match status" value="1"/>
</dbReference>
<comment type="caution">
    <text evidence="2">The sequence shown here is derived from an EMBL/GenBank/DDBJ whole genome shotgun (WGS) entry which is preliminary data.</text>
</comment>
<dbReference type="Proteomes" id="UP001168642">
    <property type="component" value="Unassembled WGS sequence"/>
</dbReference>
<protein>
    <submittedName>
        <fullName evidence="2">Phage holin family protein</fullName>
    </submittedName>
</protein>
<accession>A0ABT8VRU7</accession>
<reference evidence="2" key="1">
    <citation type="submission" date="2023-07" db="EMBL/GenBank/DDBJ databases">
        <title>Wenyingzhuangia sp. chi5 genome sequencing and assembly.</title>
        <authorList>
            <person name="Park S."/>
        </authorList>
    </citation>
    <scope>NUCLEOTIDE SEQUENCE</scope>
    <source>
        <strain evidence="2">Chi5</strain>
    </source>
</reference>
<feature type="transmembrane region" description="Helical" evidence="1">
    <location>
        <begin position="7"/>
        <end position="26"/>
    </location>
</feature>
<dbReference type="RefSeq" id="WP_302883942.1">
    <property type="nucleotide sequence ID" value="NZ_JAUMIT010000003.1"/>
</dbReference>
<feature type="transmembrane region" description="Helical" evidence="1">
    <location>
        <begin position="57"/>
        <end position="77"/>
    </location>
</feature>
<dbReference type="EMBL" id="JAUMIT010000003">
    <property type="protein sequence ID" value="MDO3694688.1"/>
    <property type="molecule type" value="Genomic_DNA"/>
</dbReference>
<keyword evidence="3" id="KW-1185">Reference proteome</keyword>
<evidence type="ECO:0000313" key="2">
    <source>
        <dbReference type="EMBL" id="MDO3694688.1"/>
    </source>
</evidence>
<dbReference type="PANTHER" id="PTHR37309:SF1">
    <property type="entry name" value="SLR0284 PROTEIN"/>
    <property type="match status" value="1"/>
</dbReference>
<organism evidence="2 3">
    <name type="scientific">Wenyingzhuangia gilva</name>
    <dbReference type="NCBI Taxonomy" id="3057677"/>
    <lineage>
        <taxon>Bacteria</taxon>
        <taxon>Pseudomonadati</taxon>
        <taxon>Bacteroidota</taxon>
        <taxon>Flavobacteriia</taxon>
        <taxon>Flavobacteriales</taxon>
        <taxon>Flavobacteriaceae</taxon>
        <taxon>Wenyingzhuangia</taxon>
    </lineage>
</organism>
<feature type="transmembrane region" description="Helical" evidence="1">
    <location>
        <begin position="89"/>
        <end position="112"/>
    </location>
</feature>
<dbReference type="PANTHER" id="PTHR37309">
    <property type="entry name" value="SLR0284 PROTEIN"/>
    <property type="match status" value="1"/>
</dbReference>
<keyword evidence="1" id="KW-0472">Membrane</keyword>
<keyword evidence="1" id="KW-1133">Transmembrane helix</keyword>